<dbReference type="EMBL" id="VANI01000009">
    <property type="protein sequence ID" value="TLM77750.1"/>
    <property type="molecule type" value="Genomic_DNA"/>
</dbReference>
<keyword evidence="3" id="KW-1185">Reference proteome</keyword>
<reference evidence="2 3" key="1">
    <citation type="submission" date="2019-05" db="EMBL/GenBank/DDBJ databases">
        <title>Microbulbifer harenosus sp. nov., an alginate-degrading bacterium isolated from coastal sand.</title>
        <authorList>
            <person name="Huang H."/>
            <person name="Mo K."/>
            <person name="Bao S."/>
        </authorList>
    </citation>
    <scope>NUCLEOTIDE SEQUENCE [LARGE SCALE GENOMIC DNA]</scope>
    <source>
        <strain evidence="2 3">HB161719</strain>
    </source>
</reference>
<dbReference type="InterPro" id="IPR029058">
    <property type="entry name" value="AB_hydrolase_fold"/>
</dbReference>
<evidence type="ECO:0000259" key="1">
    <source>
        <dbReference type="Pfam" id="PF00326"/>
    </source>
</evidence>
<accession>A0ABY2UIF5</accession>
<name>A0ABY2UIF5_9GAMM</name>
<dbReference type="Pfam" id="PF00326">
    <property type="entry name" value="Peptidase_S9"/>
    <property type="match status" value="1"/>
</dbReference>
<sequence>MPNTSPQKQIAPYGSWASNISADLLTAGNVRLSEARLFDGKAYWLESRPAEKGRSVLVEYDLDSEKPAPRDLIPAPLGARTKAHEYGGGVYTVGNGYVYFVLAADQRIYRIAPGSDIPEPVTPAGPWHFADLQLDQRRNRLICVQEEESESGCEAVARLIAIALDREQGEEFGRITVLAEGADFYSNPALSPDGLQLSFLQWHHPDMPWDATELMLAELDETGAVAKARHIAGGNRESIFQPQWSPSGQLYYISDKNNWWNIYLAGSDQPLWDLDAEFATPQWVFGMSTYGFLDDARIFCTFTRSGRWQLALLDLNTSQPQLLEHSGCDFESIHCTGDRALFISSGTADFPSVVMYQADSNRFTTIASSSAAPVETSWFSRAQTIVFEHKDRVVHAFYYPPCSPTYTAPEGEKPPLIVFGHGGPTGATSAGLNLKVQYWTSRGFAILDVNYSGSTGYGRKYRDRLQGQWGILDVEDVCAGAEYLVQQGLADPERLLIKGGSAGGYTVLAALTFHDTFSAGASHYGIGDLTTLARDTHKFESRYLDKLVGPWPEAEAVYRARSPINHIEQLDCPVIFFQGMEDKVVPPDQAETMVAALRTRGIPVAYITFEDEGHGFRGADSIKLALEGELEFYSRIFGFPLPTPGTGIKIDNLREVC</sequence>
<dbReference type="Proteomes" id="UP000306791">
    <property type="component" value="Unassembled WGS sequence"/>
</dbReference>
<dbReference type="PANTHER" id="PTHR43056">
    <property type="entry name" value="PEPTIDASE S9 PROLYL OLIGOPEPTIDASE"/>
    <property type="match status" value="1"/>
</dbReference>
<gene>
    <name evidence="2" type="ORF">FDY93_09185</name>
</gene>
<dbReference type="Gene3D" id="3.40.50.1820">
    <property type="entry name" value="alpha/beta hydrolase"/>
    <property type="match status" value="1"/>
</dbReference>
<dbReference type="PANTHER" id="PTHR43056:SF5">
    <property type="entry name" value="PEPTIDASE S9 PROLYL OLIGOPEPTIDASE CATALYTIC DOMAIN-CONTAINING PROTEIN"/>
    <property type="match status" value="1"/>
</dbReference>
<organism evidence="2 3">
    <name type="scientific">Microbulbifer harenosus</name>
    <dbReference type="NCBI Taxonomy" id="2576840"/>
    <lineage>
        <taxon>Bacteria</taxon>
        <taxon>Pseudomonadati</taxon>
        <taxon>Pseudomonadota</taxon>
        <taxon>Gammaproteobacteria</taxon>
        <taxon>Cellvibrionales</taxon>
        <taxon>Microbulbiferaceae</taxon>
        <taxon>Microbulbifer</taxon>
    </lineage>
</organism>
<dbReference type="RefSeq" id="WP_138235427.1">
    <property type="nucleotide sequence ID" value="NZ_CP185860.1"/>
</dbReference>
<dbReference type="SUPFAM" id="SSF53474">
    <property type="entry name" value="alpha/beta-Hydrolases"/>
    <property type="match status" value="1"/>
</dbReference>
<comment type="caution">
    <text evidence="2">The sequence shown here is derived from an EMBL/GenBank/DDBJ whole genome shotgun (WGS) entry which is preliminary data.</text>
</comment>
<protein>
    <submittedName>
        <fullName evidence="2">S9 family peptidase</fullName>
    </submittedName>
</protein>
<evidence type="ECO:0000313" key="3">
    <source>
        <dbReference type="Proteomes" id="UP000306791"/>
    </source>
</evidence>
<proteinExistence type="predicted"/>
<dbReference type="InterPro" id="IPR050585">
    <property type="entry name" value="Xaa-Pro_dipeptidyl-ppase/CocE"/>
</dbReference>
<feature type="domain" description="Peptidase S9 prolyl oligopeptidase catalytic" evidence="1">
    <location>
        <begin position="434"/>
        <end position="638"/>
    </location>
</feature>
<dbReference type="SUPFAM" id="SSF69322">
    <property type="entry name" value="Tricorn protease domain 2"/>
    <property type="match status" value="1"/>
</dbReference>
<dbReference type="InterPro" id="IPR001375">
    <property type="entry name" value="Peptidase_S9_cat"/>
</dbReference>
<evidence type="ECO:0000313" key="2">
    <source>
        <dbReference type="EMBL" id="TLM77750.1"/>
    </source>
</evidence>